<keyword evidence="3" id="KW-1185">Reference proteome</keyword>
<feature type="region of interest" description="Disordered" evidence="1">
    <location>
        <begin position="1"/>
        <end position="60"/>
    </location>
</feature>
<feature type="compositionally biased region" description="Basic residues" evidence="1">
    <location>
        <begin position="23"/>
        <end position="36"/>
    </location>
</feature>
<dbReference type="EMBL" id="JACEFO010000112">
    <property type="protein sequence ID" value="KAF8780823.1"/>
    <property type="molecule type" value="Genomic_DNA"/>
</dbReference>
<gene>
    <name evidence="2" type="ORF">HU200_000769</name>
</gene>
<reference evidence="2" key="1">
    <citation type="submission" date="2020-07" db="EMBL/GenBank/DDBJ databases">
        <title>Genome sequence and genetic diversity analysis of an under-domesticated orphan crop, white fonio (Digitaria exilis).</title>
        <authorList>
            <person name="Bennetzen J.L."/>
            <person name="Chen S."/>
            <person name="Ma X."/>
            <person name="Wang X."/>
            <person name="Yssel A.E.J."/>
            <person name="Chaluvadi S.R."/>
            <person name="Johnson M."/>
            <person name="Gangashetty P."/>
            <person name="Hamidou F."/>
            <person name="Sanogo M.D."/>
            <person name="Zwaenepoel A."/>
            <person name="Wallace J."/>
            <person name="Van De Peer Y."/>
            <person name="Van Deynze A."/>
        </authorList>
    </citation>
    <scope>NUCLEOTIDE SEQUENCE</scope>
    <source>
        <tissue evidence="2">Leaves</tissue>
    </source>
</reference>
<feature type="compositionally biased region" description="Acidic residues" evidence="1">
    <location>
        <begin position="50"/>
        <end position="60"/>
    </location>
</feature>
<name>A0A835L0F0_9POAL</name>
<accession>A0A835L0F0</accession>
<proteinExistence type="predicted"/>
<evidence type="ECO:0000313" key="3">
    <source>
        <dbReference type="Proteomes" id="UP000636709"/>
    </source>
</evidence>
<sequence length="60" mass="6858">MVCHPKSVCHQPGGQPRQEHGHRLPRLRRRRLVVGRRRADVTTHARCGGGDDDDENQTHN</sequence>
<dbReference type="Proteomes" id="UP000636709">
    <property type="component" value="Unassembled WGS sequence"/>
</dbReference>
<protein>
    <submittedName>
        <fullName evidence="2">Uncharacterized protein</fullName>
    </submittedName>
</protein>
<evidence type="ECO:0000313" key="2">
    <source>
        <dbReference type="EMBL" id="KAF8780823.1"/>
    </source>
</evidence>
<organism evidence="2 3">
    <name type="scientific">Digitaria exilis</name>
    <dbReference type="NCBI Taxonomy" id="1010633"/>
    <lineage>
        <taxon>Eukaryota</taxon>
        <taxon>Viridiplantae</taxon>
        <taxon>Streptophyta</taxon>
        <taxon>Embryophyta</taxon>
        <taxon>Tracheophyta</taxon>
        <taxon>Spermatophyta</taxon>
        <taxon>Magnoliopsida</taxon>
        <taxon>Liliopsida</taxon>
        <taxon>Poales</taxon>
        <taxon>Poaceae</taxon>
        <taxon>PACMAD clade</taxon>
        <taxon>Panicoideae</taxon>
        <taxon>Panicodae</taxon>
        <taxon>Paniceae</taxon>
        <taxon>Anthephorinae</taxon>
        <taxon>Digitaria</taxon>
    </lineage>
</organism>
<dbReference type="AlphaFoldDB" id="A0A835L0F0"/>
<comment type="caution">
    <text evidence="2">The sequence shown here is derived from an EMBL/GenBank/DDBJ whole genome shotgun (WGS) entry which is preliminary data.</text>
</comment>
<evidence type="ECO:0000256" key="1">
    <source>
        <dbReference type="SAM" id="MobiDB-lite"/>
    </source>
</evidence>